<protein>
    <submittedName>
        <fullName evidence="7">Restriction endonuclease subunit S</fullName>
    </submittedName>
</protein>
<proteinExistence type="inferred from homology"/>
<keyword evidence="7" id="KW-0378">Hydrolase</keyword>
<dbReference type="Pfam" id="PF01420">
    <property type="entry name" value="Methylase_S"/>
    <property type="match status" value="2"/>
</dbReference>
<dbReference type="PANTHER" id="PTHR43140:SF1">
    <property type="entry name" value="TYPE I RESTRICTION ENZYME ECOKI SPECIFICITY SUBUNIT"/>
    <property type="match status" value="1"/>
</dbReference>
<feature type="domain" description="Type I restriction modification DNA specificity" evidence="6">
    <location>
        <begin position="30"/>
        <end position="211"/>
    </location>
</feature>
<keyword evidence="5" id="KW-0175">Coiled coil</keyword>
<sequence length="483" mass="55011">MNKVKNKGKSLEELLEEALIPVEEQPYEVPGNWVWVKLGNIVTIGPSKPKLNYLDNESTSFVSMSAVSPEKGEITAIEQREFGKVKKGYTYFEEGDILFAKITPCMENGNTAIAQNLLNDFGFGSTEFFVLRSSEQINRKFLYYLLRSENFRKKAKSVMSGAVGQQRVPKSFLENYPFMLPPLAEQERIANKIESLFAKIDEAKQLIDEAKESFELRRAAILDKAFRGELTQDWHQKHANLESDSQQKLNDIAPLQWKLVDIESIAKKEKYSMAIGPFGSNLKVTDYRSSGVPLVFVRNIRSFNYDLEQKFVSTEKAKTLLPHSIEPNDILITKMGDPPGDADIYPAGLPKAIITSDCIKLKVDKELIINEFALYAIQSPFFQKQVREKSKGVAQQKISLDSFKKMKIYLPPISEQLEVVKLLRNSFESMQQENDLLQQTSERMNALKQSILQKAFRGELDTNDPTEESAIELLKENLKKQLN</sequence>
<evidence type="ECO:0000256" key="3">
    <source>
        <dbReference type="ARBA" id="ARBA00023125"/>
    </source>
</evidence>
<keyword evidence="2" id="KW-0680">Restriction system</keyword>
<dbReference type="InterPro" id="IPR000055">
    <property type="entry name" value="Restrct_endonuc_typeI_TRD"/>
</dbReference>
<feature type="coiled-coil region" evidence="5">
    <location>
        <begin position="186"/>
        <end position="213"/>
    </location>
</feature>
<organism evidence="7 8">
    <name type="scientific">Saccharibacillus alkalitolerans</name>
    <dbReference type="NCBI Taxonomy" id="2705290"/>
    <lineage>
        <taxon>Bacteria</taxon>
        <taxon>Bacillati</taxon>
        <taxon>Bacillota</taxon>
        <taxon>Bacilli</taxon>
        <taxon>Bacillales</taxon>
        <taxon>Paenibacillaceae</taxon>
        <taxon>Saccharibacillus</taxon>
    </lineage>
</organism>
<evidence type="ECO:0000256" key="4">
    <source>
        <dbReference type="ARBA" id="ARBA00038652"/>
    </source>
</evidence>
<evidence type="ECO:0000256" key="5">
    <source>
        <dbReference type="SAM" id="Coils"/>
    </source>
</evidence>
<dbReference type="SUPFAM" id="SSF116734">
    <property type="entry name" value="DNA methylase specificity domain"/>
    <property type="match status" value="2"/>
</dbReference>
<keyword evidence="3" id="KW-0238">DNA-binding</keyword>
<evidence type="ECO:0000256" key="1">
    <source>
        <dbReference type="ARBA" id="ARBA00010923"/>
    </source>
</evidence>
<feature type="domain" description="Type I restriction modification DNA specificity" evidence="6">
    <location>
        <begin position="351"/>
        <end position="434"/>
    </location>
</feature>
<dbReference type="GO" id="GO:0004519">
    <property type="term" value="F:endonuclease activity"/>
    <property type="evidence" value="ECO:0007669"/>
    <property type="project" value="UniProtKB-KW"/>
</dbReference>
<dbReference type="EMBL" id="JAAFGS010000001">
    <property type="protein sequence ID" value="NGZ74095.1"/>
    <property type="molecule type" value="Genomic_DNA"/>
</dbReference>
<evidence type="ECO:0000256" key="2">
    <source>
        <dbReference type="ARBA" id="ARBA00022747"/>
    </source>
</evidence>
<gene>
    <name evidence="7" type="ORF">GYN08_02120</name>
</gene>
<dbReference type="InterPro" id="IPR051212">
    <property type="entry name" value="Type-I_RE_S_subunit"/>
</dbReference>
<keyword evidence="7" id="KW-0540">Nuclease</keyword>
<evidence type="ECO:0000313" key="8">
    <source>
        <dbReference type="Proteomes" id="UP000800303"/>
    </source>
</evidence>
<feature type="coiled-coil region" evidence="5">
    <location>
        <begin position="420"/>
        <end position="450"/>
    </location>
</feature>
<comment type="subunit">
    <text evidence="4">The methyltransferase is composed of M and S polypeptides.</text>
</comment>
<evidence type="ECO:0000259" key="6">
    <source>
        <dbReference type="Pfam" id="PF01420"/>
    </source>
</evidence>
<dbReference type="RefSeq" id="WP_166272045.1">
    <property type="nucleotide sequence ID" value="NZ_JAAFGS010000001.1"/>
</dbReference>
<accession>A0ABX0F0V6</accession>
<keyword evidence="7" id="KW-0255">Endonuclease</keyword>
<dbReference type="CDD" id="cd17260">
    <property type="entry name" value="RMtype1_S_EcoEI-TRD1-CR1_like"/>
    <property type="match status" value="1"/>
</dbReference>
<evidence type="ECO:0000313" key="7">
    <source>
        <dbReference type="EMBL" id="NGZ74095.1"/>
    </source>
</evidence>
<dbReference type="PANTHER" id="PTHR43140">
    <property type="entry name" value="TYPE-1 RESTRICTION ENZYME ECOKI SPECIFICITY PROTEIN"/>
    <property type="match status" value="1"/>
</dbReference>
<dbReference type="Gene3D" id="3.90.220.20">
    <property type="entry name" value="DNA methylase specificity domains"/>
    <property type="match status" value="2"/>
</dbReference>
<comment type="caution">
    <text evidence="7">The sequence shown here is derived from an EMBL/GenBank/DDBJ whole genome shotgun (WGS) entry which is preliminary data.</text>
</comment>
<dbReference type="Proteomes" id="UP000800303">
    <property type="component" value="Unassembled WGS sequence"/>
</dbReference>
<reference evidence="7 8" key="1">
    <citation type="submission" date="2020-01" db="EMBL/GenBank/DDBJ databases">
        <title>Polyphasic characterisation and genomic insights into a novel alkali tolerant bacterium VR-M41.</title>
        <authorList>
            <person name="Vemuluri V.R."/>
        </authorList>
    </citation>
    <scope>NUCLEOTIDE SEQUENCE [LARGE SCALE GENOMIC DNA]</scope>
    <source>
        <strain evidence="7 8">VR-M41</strain>
    </source>
</reference>
<dbReference type="InterPro" id="IPR044946">
    <property type="entry name" value="Restrct_endonuc_typeI_TRD_sf"/>
</dbReference>
<name>A0ABX0F0V6_9BACL</name>
<keyword evidence="8" id="KW-1185">Reference proteome</keyword>
<comment type="similarity">
    <text evidence="1">Belongs to the type-I restriction system S methylase family.</text>
</comment>